<sequence>MATPSYQLCLGFIILIHLGIFLFFPSSVAAAGADASGAASGNASNSCSNLHQMVKVKRWVNGAEKEPVVGLSAAFGSIFPTHIKEGHRLPATFSKPIYSCSASSSTLSGSFALARRGDCDFITKAKVAQAGGAGGLVVINDDEGLLEMNCAGNVTDLDITIPVVMVSKSGGDEIDKAIAGGEKVELLLYSPDRPIVDFSVTFLWLMAVGTVVCASLWSEFTRSEQSDELSPKVSSNVIAAKDDDEILQISTKTAVIFVITASTFLVLLYLFMSSWFVWLLIGLFCIGGVEGMHTCIVSLVLSKCKNCGQRTLNLPLLGEVSILSLVVLIFCVVFAIVWAANRKASYSWVGQDILGICLMITVLQLAQLPNIKVATVLLCCAFLYDIFWVFLSPFIFHDSVMIAVAKGNNSGGESIPMLLRVPRTSDPWNGYDMIGFGDILFPGLLVSFAFRFDKANKKGMLNGYFLWLTVGYGVGECSFGFVL</sequence>
<evidence type="ECO:0000256" key="9">
    <source>
        <dbReference type="ARBA" id="ARBA00022989"/>
    </source>
</evidence>
<feature type="domain" description="PA" evidence="14">
    <location>
        <begin position="99"/>
        <end position="174"/>
    </location>
</feature>
<evidence type="ECO:0000256" key="3">
    <source>
        <dbReference type="ARBA" id="ARBA00006859"/>
    </source>
</evidence>
<evidence type="ECO:0000256" key="10">
    <source>
        <dbReference type="ARBA" id="ARBA00023136"/>
    </source>
</evidence>
<comment type="subcellular location">
    <subcellularLocation>
        <location evidence="2">Endosome membrane</location>
        <topology evidence="2">Multi-pass membrane protein</topology>
    </subcellularLocation>
</comment>
<feature type="transmembrane region" description="Helical" evidence="12">
    <location>
        <begin position="322"/>
        <end position="340"/>
    </location>
</feature>
<evidence type="ECO:0000259" key="14">
    <source>
        <dbReference type="Pfam" id="PF02225"/>
    </source>
</evidence>
<comment type="similarity">
    <text evidence="3">Belongs to the peptidase A22B family.</text>
</comment>
<evidence type="ECO:0000313" key="16">
    <source>
        <dbReference type="Proteomes" id="UP001604336"/>
    </source>
</evidence>
<dbReference type="Proteomes" id="UP001604336">
    <property type="component" value="Unassembled WGS sequence"/>
</dbReference>
<comment type="function">
    <text evidence="1">Intramembrane-cleaving aspartic protease (I-CLiP) that cleaves type II membrane signal peptides in the hydrophobic plane of the membrane.</text>
</comment>
<keyword evidence="5 12" id="KW-0812">Transmembrane</keyword>
<dbReference type="Gene3D" id="3.50.30.30">
    <property type="match status" value="1"/>
</dbReference>
<dbReference type="Pfam" id="PF02225">
    <property type="entry name" value="PA"/>
    <property type="match status" value="1"/>
</dbReference>
<organism evidence="15 16">
    <name type="scientific">Abeliophyllum distichum</name>
    <dbReference type="NCBI Taxonomy" id="126358"/>
    <lineage>
        <taxon>Eukaryota</taxon>
        <taxon>Viridiplantae</taxon>
        <taxon>Streptophyta</taxon>
        <taxon>Embryophyta</taxon>
        <taxon>Tracheophyta</taxon>
        <taxon>Spermatophyta</taxon>
        <taxon>Magnoliopsida</taxon>
        <taxon>eudicotyledons</taxon>
        <taxon>Gunneridae</taxon>
        <taxon>Pentapetalae</taxon>
        <taxon>asterids</taxon>
        <taxon>lamiids</taxon>
        <taxon>Lamiales</taxon>
        <taxon>Oleaceae</taxon>
        <taxon>Forsythieae</taxon>
        <taxon>Abeliophyllum</taxon>
    </lineage>
</organism>
<dbReference type="FunFam" id="3.50.30.30:FF:000007">
    <property type="entry name" value="Signal peptide peptidase-like 3"/>
    <property type="match status" value="1"/>
</dbReference>
<dbReference type="InterPro" id="IPR007369">
    <property type="entry name" value="Peptidase_A22B_SPP"/>
</dbReference>
<dbReference type="EMBL" id="JBFOLK010000006">
    <property type="protein sequence ID" value="KAL2506318.1"/>
    <property type="molecule type" value="Genomic_DNA"/>
</dbReference>
<dbReference type="GO" id="GO:0010008">
    <property type="term" value="C:endosome membrane"/>
    <property type="evidence" value="ECO:0007669"/>
    <property type="project" value="UniProtKB-SubCell"/>
</dbReference>
<feature type="transmembrane region" description="Helical" evidence="12">
    <location>
        <begin position="373"/>
        <end position="396"/>
    </location>
</feature>
<comment type="caution">
    <text evidence="15">The sequence shown here is derived from an EMBL/GenBank/DDBJ whole genome shotgun (WGS) entry which is preliminary data.</text>
</comment>
<keyword evidence="7" id="KW-0967">Endosome</keyword>
<feature type="transmembrane region" description="Helical" evidence="12">
    <location>
        <begin position="464"/>
        <end position="482"/>
    </location>
</feature>
<dbReference type="AlphaFoldDB" id="A0ABD1T0Y5"/>
<evidence type="ECO:0000256" key="2">
    <source>
        <dbReference type="ARBA" id="ARBA00004337"/>
    </source>
</evidence>
<protein>
    <submittedName>
        <fullName evidence="15">Signal peptide peptidase-like 3</fullName>
    </submittedName>
</protein>
<evidence type="ECO:0000256" key="11">
    <source>
        <dbReference type="ARBA" id="ARBA00023180"/>
    </source>
</evidence>
<feature type="signal peptide" evidence="13">
    <location>
        <begin position="1"/>
        <end position="30"/>
    </location>
</feature>
<evidence type="ECO:0000256" key="7">
    <source>
        <dbReference type="ARBA" id="ARBA00022753"/>
    </source>
</evidence>
<dbReference type="PANTHER" id="PTHR12174:SF90">
    <property type="entry name" value="SIGNAL PEPTIDE PEPTIDASE-LIKE 3"/>
    <property type="match status" value="1"/>
</dbReference>
<evidence type="ECO:0000256" key="4">
    <source>
        <dbReference type="ARBA" id="ARBA00022670"/>
    </source>
</evidence>
<evidence type="ECO:0000313" key="15">
    <source>
        <dbReference type="EMBL" id="KAL2506318.1"/>
    </source>
</evidence>
<dbReference type="PANTHER" id="PTHR12174">
    <property type="entry name" value="SIGNAL PEPTIDE PEPTIDASE"/>
    <property type="match status" value="1"/>
</dbReference>
<dbReference type="InterPro" id="IPR006639">
    <property type="entry name" value="Preselin/SPP"/>
</dbReference>
<evidence type="ECO:0000256" key="8">
    <source>
        <dbReference type="ARBA" id="ARBA00022801"/>
    </source>
</evidence>
<keyword evidence="11" id="KW-0325">Glycoprotein</keyword>
<evidence type="ECO:0000256" key="13">
    <source>
        <dbReference type="SAM" id="SignalP"/>
    </source>
</evidence>
<dbReference type="SMART" id="SM00730">
    <property type="entry name" value="PSN"/>
    <property type="match status" value="1"/>
</dbReference>
<dbReference type="GO" id="GO:0008233">
    <property type="term" value="F:peptidase activity"/>
    <property type="evidence" value="ECO:0007669"/>
    <property type="project" value="UniProtKB-KW"/>
</dbReference>
<feature type="chain" id="PRO_5044747846" evidence="13">
    <location>
        <begin position="31"/>
        <end position="483"/>
    </location>
</feature>
<keyword evidence="8" id="KW-0378">Hydrolase</keyword>
<proteinExistence type="inferred from homology"/>
<evidence type="ECO:0000256" key="12">
    <source>
        <dbReference type="SAM" id="Phobius"/>
    </source>
</evidence>
<keyword evidence="10 12" id="KW-0472">Membrane</keyword>
<keyword evidence="16" id="KW-1185">Reference proteome</keyword>
<feature type="transmembrane region" description="Helical" evidence="12">
    <location>
        <begin position="433"/>
        <end position="452"/>
    </location>
</feature>
<dbReference type="GO" id="GO:0006508">
    <property type="term" value="P:proteolysis"/>
    <property type="evidence" value="ECO:0007669"/>
    <property type="project" value="UniProtKB-KW"/>
</dbReference>
<keyword evidence="6 13" id="KW-0732">Signal</keyword>
<evidence type="ECO:0000256" key="5">
    <source>
        <dbReference type="ARBA" id="ARBA00022692"/>
    </source>
</evidence>
<reference evidence="16" key="1">
    <citation type="submission" date="2024-07" db="EMBL/GenBank/DDBJ databases">
        <title>Two chromosome-level genome assemblies of Korean endemic species Abeliophyllum distichum and Forsythia ovata (Oleaceae).</title>
        <authorList>
            <person name="Jang H."/>
        </authorList>
    </citation>
    <scope>NUCLEOTIDE SEQUENCE [LARGE SCALE GENOMIC DNA]</scope>
</reference>
<dbReference type="InterPro" id="IPR003137">
    <property type="entry name" value="PA_domain"/>
</dbReference>
<keyword evidence="9 12" id="KW-1133">Transmembrane helix</keyword>
<feature type="transmembrane region" description="Helical" evidence="12">
    <location>
        <begin position="254"/>
        <end position="272"/>
    </location>
</feature>
<evidence type="ECO:0000256" key="1">
    <source>
        <dbReference type="ARBA" id="ARBA00003012"/>
    </source>
</evidence>
<feature type="transmembrane region" description="Helical" evidence="12">
    <location>
        <begin position="278"/>
        <end position="301"/>
    </location>
</feature>
<gene>
    <name evidence="15" type="ORF">Adt_21939</name>
</gene>
<feature type="transmembrane region" description="Helical" evidence="12">
    <location>
        <begin position="198"/>
        <end position="217"/>
    </location>
</feature>
<name>A0ABD1T0Y5_9LAMI</name>
<feature type="transmembrane region" description="Helical" evidence="12">
    <location>
        <begin position="346"/>
        <end position="366"/>
    </location>
</feature>
<dbReference type="SUPFAM" id="SSF52025">
    <property type="entry name" value="PA domain"/>
    <property type="match status" value="1"/>
</dbReference>
<evidence type="ECO:0000256" key="6">
    <source>
        <dbReference type="ARBA" id="ARBA00022729"/>
    </source>
</evidence>
<accession>A0ABD1T0Y5</accession>
<keyword evidence="4" id="KW-0645">Protease</keyword>
<dbReference type="Pfam" id="PF04258">
    <property type="entry name" value="Peptidase_A22B"/>
    <property type="match status" value="1"/>
</dbReference>
<dbReference type="InterPro" id="IPR046450">
    <property type="entry name" value="PA_dom_sf"/>
</dbReference>